<dbReference type="OrthoDB" id="439710at2759"/>
<evidence type="ECO:0000259" key="7">
    <source>
        <dbReference type="PROSITE" id="PS50862"/>
    </source>
</evidence>
<keyword evidence="6" id="KW-0030">Aminoacyl-tRNA synthetase</keyword>
<evidence type="ECO:0000256" key="1">
    <source>
        <dbReference type="ARBA" id="ARBA00006303"/>
    </source>
</evidence>
<organism evidence="10">
    <name type="scientific">Enterobius vermicularis</name>
    <name type="common">Human pinworm</name>
    <dbReference type="NCBI Taxonomy" id="51028"/>
    <lineage>
        <taxon>Eukaryota</taxon>
        <taxon>Metazoa</taxon>
        <taxon>Ecdysozoa</taxon>
        <taxon>Nematoda</taxon>
        <taxon>Chromadorea</taxon>
        <taxon>Rhabditida</taxon>
        <taxon>Spirurina</taxon>
        <taxon>Oxyuridomorpha</taxon>
        <taxon>Oxyuroidea</taxon>
        <taxon>Oxyuridae</taxon>
        <taxon>Enterobius</taxon>
    </lineage>
</organism>
<accession>A0A0N4UWH7</accession>
<dbReference type="Gene3D" id="3.30.930.10">
    <property type="entry name" value="Bira Bifunctional Protein, Domain 2"/>
    <property type="match status" value="1"/>
</dbReference>
<keyword evidence="5" id="KW-0648">Protein biosynthesis</keyword>
<name>A0A0N4UWH7_ENTVE</name>
<dbReference type="InterPro" id="IPR004364">
    <property type="entry name" value="Aa-tRNA-synt_II"/>
</dbReference>
<dbReference type="InterPro" id="IPR006195">
    <property type="entry name" value="aa-tRNA-synth_II"/>
</dbReference>
<dbReference type="EMBL" id="UXUI01007227">
    <property type="protein sequence ID" value="VDD86407.1"/>
    <property type="molecule type" value="Genomic_DNA"/>
</dbReference>
<feature type="domain" description="Aminoacyl-transfer RNA synthetases class-II family profile" evidence="7">
    <location>
        <begin position="172"/>
        <end position="553"/>
    </location>
</feature>
<proteinExistence type="inferred from homology"/>
<keyword evidence="4" id="KW-0067">ATP-binding</keyword>
<dbReference type="InterPro" id="IPR012340">
    <property type="entry name" value="NA-bd_OB-fold"/>
</dbReference>
<dbReference type="AlphaFoldDB" id="A0A0N4UWH7"/>
<dbReference type="InterPro" id="IPR002312">
    <property type="entry name" value="Asp/Asn-tRNA-synth_IIb"/>
</dbReference>
<evidence type="ECO:0000256" key="3">
    <source>
        <dbReference type="ARBA" id="ARBA00022741"/>
    </source>
</evidence>
<dbReference type="InterPro" id="IPR045864">
    <property type="entry name" value="aa-tRNA-synth_II/BPL/LPL"/>
</dbReference>
<dbReference type="GO" id="GO:0005524">
    <property type="term" value="F:ATP binding"/>
    <property type="evidence" value="ECO:0007669"/>
    <property type="project" value="UniProtKB-KW"/>
</dbReference>
<evidence type="ECO:0000256" key="4">
    <source>
        <dbReference type="ARBA" id="ARBA00022840"/>
    </source>
</evidence>
<evidence type="ECO:0000256" key="2">
    <source>
        <dbReference type="ARBA" id="ARBA00022598"/>
    </source>
</evidence>
<evidence type="ECO:0000256" key="6">
    <source>
        <dbReference type="ARBA" id="ARBA00023146"/>
    </source>
</evidence>
<dbReference type="PROSITE" id="PS50862">
    <property type="entry name" value="AA_TRNA_LIGASE_II"/>
    <property type="match status" value="1"/>
</dbReference>
<dbReference type="PRINTS" id="PR01042">
    <property type="entry name" value="TRNASYNTHASP"/>
</dbReference>
<dbReference type="STRING" id="51028.A0A0N4UWH7"/>
<dbReference type="SUPFAM" id="SSF55681">
    <property type="entry name" value="Class II aaRS and biotin synthetases"/>
    <property type="match status" value="1"/>
</dbReference>
<keyword evidence="2" id="KW-0436">Ligase</keyword>
<dbReference type="WBParaSite" id="EVEC_0000184201-mRNA-1">
    <property type="protein sequence ID" value="EVEC_0000184201-mRNA-1"/>
    <property type="gene ID" value="EVEC_0000184201"/>
</dbReference>
<dbReference type="PANTHER" id="PTHR22594:SF5">
    <property type="entry name" value="ASPARTATE--TRNA LIGASE, MITOCHONDRIAL"/>
    <property type="match status" value="1"/>
</dbReference>
<dbReference type="GO" id="GO:0004815">
    <property type="term" value="F:aspartate-tRNA ligase activity"/>
    <property type="evidence" value="ECO:0007669"/>
    <property type="project" value="TreeGrafter"/>
</dbReference>
<dbReference type="SUPFAM" id="SSF50249">
    <property type="entry name" value="Nucleic acid-binding proteins"/>
    <property type="match status" value="1"/>
</dbReference>
<evidence type="ECO:0000313" key="10">
    <source>
        <dbReference type="WBParaSite" id="EVEC_0000184201-mRNA-1"/>
    </source>
</evidence>
<dbReference type="GO" id="GO:0005739">
    <property type="term" value="C:mitochondrion"/>
    <property type="evidence" value="ECO:0007669"/>
    <property type="project" value="TreeGrafter"/>
</dbReference>
<sequence length="584" mass="66076">MLLHTRKRALQSSGSSYVPSLASLLGYALEDIGVGFRAALESGGRDLELDYASGRQLSCQVGGLVLESLESHLRYMSSEVSFNTYTVRSHTCGELRSHHIGEKAKLCGWLAYRRLDRFLILRDAYGLVQARIPDTRKDLQELAAGTSYESVLAVEGTVESRGENSNPQMPTGAVEVETPTLFRATPGGASEFIVPAPKPNNGLFYTLPQSPQQFKQLLMCAGLDRYYQIARCYRNETSKQDRQLEFTQVDIELSFTSQEYVMDLVENIILQSWPESLVSYRPTAPFKRITYAEAYDQYGVDKPDLRISWKIIDFPSKLPFMKLSYGDTARCFVAKACRKFITRKNKDEWKRLIEMNRLAQRFTVMLLNDVGKWSSESQLQQFLEKIGIDENDAIVVAWGNHDGVQWTLGQLIRLVAEASTLRSIERFDFVWITEFPLFLYNDEEKRYESAHHPFTAPVTSHESLLYDKEQISNIKAQHYDLVLNGVELGGGSIRVHDSEMQHHILRNILRISTKEMEHLLQALSFGAPPHGGFALGLDRYIALLAGLGNPNKPIRDVIAFPKTKEGKDIMCGSPTAVPDEELER</sequence>
<dbReference type="Proteomes" id="UP000274131">
    <property type="component" value="Unassembled WGS sequence"/>
</dbReference>
<protein>
    <submittedName>
        <fullName evidence="10">AA_TRNA_LIGASE_II domain-containing protein</fullName>
    </submittedName>
</protein>
<reference evidence="8 9" key="2">
    <citation type="submission" date="2018-10" db="EMBL/GenBank/DDBJ databases">
        <authorList>
            <consortium name="Pathogen Informatics"/>
        </authorList>
    </citation>
    <scope>NUCLEOTIDE SEQUENCE [LARGE SCALE GENOMIC DNA]</scope>
</reference>
<dbReference type="GO" id="GO:0006422">
    <property type="term" value="P:aspartyl-tRNA aminoacylation"/>
    <property type="evidence" value="ECO:0007669"/>
    <property type="project" value="TreeGrafter"/>
</dbReference>
<dbReference type="Gene3D" id="3.30.1360.30">
    <property type="entry name" value="GAD-like domain"/>
    <property type="match status" value="1"/>
</dbReference>
<reference evidence="10" key="1">
    <citation type="submission" date="2017-02" db="UniProtKB">
        <authorList>
            <consortium name="WormBaseParasite"/>
        </authorList>
    </citation>
    <scope>IDENTIFICATION</scope>
</reference>
<evidence type="ECO:0000313" key="9">
    <source>
        <dbReference type="Proteomes" id="UP000274131"/>
    </source>
</evidence>
<gene>
    <name evidence="8" type="ORF">EVEC_LOCUS1550</name>
</gene>
<dbReference type="NCBIfam" id="TIGR00459">
    <property type="entry name" value="aspS_bact"/>
    <property type="match status" value="1"/>
</dbReference>
<dbReference type="PANTHER" id="PTHR22594">
    <property type="entry name" value="ASPARTYL/LYSYL-TRNA SYNTHETASE"/>
    <property type="match status" value="1"/>
</dbReference>
<dbReference type="InterPro" id="IPR004115">
    <property type="entry name" value="GAD-like_sf"/>
</dbReference>
<dbReference type="Pfam" id="PF00152">
    <property type="entry name" value="tRNA-synt_2"/>
    <property type="match status" value="1"/>
</dbReference>
<evidence type="ECO:0000313" key="8">
    <source>
        <dbReference type="EMBL" id="VDD86407.1"/>
    </source>
</evidence>
<comment type="similarity">
    <text evidence="1">Belongs to the class-II aminoacyl-tRNA synthetase family. Type 1 subfamily.</text>
</comment>
<keyword evidence="3" id="KW-0547">Nucleotide-binding</keyword>
<dbReference type="InterPro" id="IPR004524">
    <property type="entry name" value="Asp-tRNA-ligase_1"/>
</dbReference>
<evidence type="ECO:0000256" key="5">
    <source>
        <dbReference type="ARBA" id="ARBA00022917"/>
    </source>
</evidence>
<dbReference type="SUPFAM" id="SSF55261">
    <property type="entry name" value="GAD domain-like"/>
    <property type="match status" value="1"/>
</dbReference>
<keyword evidence="9" id="KW-1185">Reference proteome</keyword>